<accession>A0A2A6CZ15</accession>
<name>A0A2A6CZ15_PRIPA</name>
<keyword evidence="3" id="KW-1185">Reference proteome</keyword>
<dbReference type="GO" id="GO:0007606">
    <property type="term" value="P:sensory perception of chemical stimulus"/>
    <property type="evidence" value="ECO:0007669"/>
    <property type="project" value="InterPro"/>
</dbReference>
<gene>
    <name evidence="2" type="primary">WBGene00277194</name>
</gene>
<dbReference type="AlphaFoldDB" id="A0A2A6CZ15"/>
<dbReference type="PANTHER" id="PTHR47521">
    <property type="entry name" value="SERPENTINE RECEPTOR, CLASS E (EPSILON)-RELATED"/>
    <property type="match status" value="1"/>
</dbReference>
<sequence>MIFSEIMTRPHLVRINLTDISRAPAIFYTIFAVEMLLNVIVVLTIPFLIIAVHRAGVIHPNFRWQVALSGMYFTFAVFARFILFYYQVSGMPLTDDDPLLLTAEIVRDAVFTYYCGLLCLFTIERCVATKWWKWYEKATPSTRWILVIVEILNVIPALLNATLWMLGYIDVAVNTALNFLLNNVSCIIYYITYKRNVLALELINRGEISFDNYSVARTFQLRENVMVMRYFVSVVLPSAAVSFPCFIYFAFHQFGPMEWILQRTIAYALFDLHLILFRAVYLYREININKTILSEFRKINLISFVIRCISFSRRTHPYKDRSDSVRVNDSTQAYFDQLANSWN</sequence>
<dbReference type="Proteomes" id="UP000005239">
    <property type="component" value="Unassembled WGS sequence"/>
</dbReference>
<dbReference type="PANTHER" id="PTHR47521:SF7">
    <property type="entry name" value="SERPENTINE RECEPTOR CLASS EPSILON-6"/>
    <property type="match status" value="1"/>
</dbReference>
<proteinExistence type="inferred from homology"/>
<dbReference type="InterPro" id="IPR052860">
    <property type="entry name" value="NRL-GPCR1"/>
</dbReference>
<dbReference type="Pfam" id="PF03125">
    <property type="entry name" value="Sre"/>
    <property type="match status" value="1"/>
</dbReference>
<evidence type="ECO:0000256" key="1">
    <source>
        <dbReference type="ARBA" id="ARBA00006803"/>
    </source>
</evidence>
<comment type="similarity">
    <text evidence="1">Belongs to the nematode receptor-like protein sre family.</text>
</comment>
<accession>A0A8R1YRV9</accession>
<dbReference type="GO" id="GO:0016020">
    <property type="term" value="C:membrane"/>
    <property type="evidence" value="ECO:0007669"/>
    <property type="project" value="InterPro"/>
</dbReference>
<dbReference type="EnsemblMetazoa" id="PPA38825.1">
    <property type="protein sequence ID" value="PPA38825.1"/>
    <property type="gene ID" value="WBGene00277194"/>
</dbReference>
<evidence type="ECO:0000313" key="3">
    <source>
        <dbReference type="Proteomes" id="UP000005239"/>
    </source>
</evidence>
<organism evidence="2 3">
    <name type="scientific">Pristionchus pacificus</name>
    <name type="common">Parasitic nematode worm</name>
    <dbReference type="NCBI Taxonomy" id="54126"/>
    <lineage>
        <taxon>Eukaryota</taxon>
        <taxon>Metazoa</taxon>
        <taxon>Ecdysozoa</taxon>
        <taxon>Nematoda</taxon>
        <taxon>Chromadorea</taxon>
        <taxon>Rhabditida</taxon>
        <taxon>Rhabditina</taxon>
        <taxon>Diplogasteromorpha</taxon>
        <taxon>Diplogasteroidea</taxon>
        <taxon>Neodiplogasteridae</taxon>
        <taxon>Pristionchus</taxon>
    </lineage>
</organism>
<reference evidence="3" key="1">
    <citation type="journal article" date="2008" name="Nat. Genet.">
        <title>The Pristionchus pacificus genome provides a unique perspective on nematode lifestyle and parasitism.</title>
        <authorList>
            <person name="Dieterich C."/>
            <person name="Clifton S.W."/>
            <person name="Schuster L.N."/>
            <person name="Chinwalla A."/>
            <person name="Delehaunty K."/>
            <person name="Dinkelacker I."/>
            <person name="Fulton L."/>
            <person name="Fulton R."/>
            <person name="Godfrey J."/>
            <person name="Minx P."/>
            <person name="Mitreva M."/>
            <person name="Roeseler W."/>
            <person name="Tian H."/>
            <person name="Witte H."/>
            <person name="Yang S.P."/>
            <person name="Wilson R.K."/>
            <person name="Sommer R.J."/>
        </authorList>
    </citation>
    <scope>NUCLEOTIDE SEQUENCE [LARGE SCALE GENOMIC DNA]</scope>
    <source>
        <strain evidence="3">PS312</strain>
    </source>
</reference>
<reference evidence="2" key="2">
    <citation type="submission" date="2022-06" db="UniProtKB">
        <authorList>
            <consortium name="EnsemblMetazoa"/>
        </authorList>
    </citation>
    <scope>IDENTIFICATION</scope>
    <source>
        <strain evidence="2">PS312</strain>
    </source>
</reference>
<dbReference type="InterPro" id="IPR004151">
    <property type="entry name" value="7TM_GPCR_serpentine_rcpt_Sre"/>
</dbReference>
<evidence type="ECO:0000313" key="2">
    <source>
        <dbReference type="EnsemblMetazoa" id="PPA38825.1"/>
    </source>
</evidence>
<protein>
    <submittedName>
        <fullName evidence="2">G protein-coupled receptor</fullName>
    </submittedName>
</protein>